<keyword evidence="3" id="KW-1185">Reference proteome</keyword>
<dbReference type="AlphaFoldDB" id="L1LBW6"/>
<evidence type="ECO:0000256" key="1">
    <source>
        <dbReference type="SAM" id="SignalP"/>
    </source>
</evidence>
<dbReference type="RefSeq" id="XP_004832273.1">
    <property type="nucleotide sequence ID" value="XM_004832216.1"/>
</dbReference>
<evidence type="ECO:0008006" key="4">
    <source>
        <dbReference type="Google" id="ProtNLM"/>
    </source>
</evidence>
<feature type="chain" id="PRO_5003953143" description="Signal peptide containing protein" evidence="1">
    <location>
        <begin position="19"/>
        <end position="416"/>
    </location>
</feature>
<dbReference type="VEuPathDB" id="PiroplasmaDB:BEWA_013800"/>
<dbReference type="EMBL" id="ACOU01000004">
    <property type="protein sequence ID" value="EKX72821.1"/>
    <property type="molecule type" value="Genomic_DNA"/>
</dbReference>
<dbReference type="GeneID" id="15804456"/>
<gene>
    <name evidence="2" type="ORF">BEWA_013800</name>
</gene>
<proteinExistence type="predicted"/>
<evidence type="ECO:0000313" key="3">
    <source>
        <dbReference type="Proteomes" id="UP000031512"/>
    </source>
</evidence>
<dbReference type="KEGG" id="beq:BEWA_013800"/>
<feature type="signal peptide" evidence="1">
    <location>
        <begin position="1"/>
        <end position="18"/>
    </location>
</feature>
<keyword evidence="1" id="KW-0732">Signal</keyword>
<evidence type="ECO:0000313" key="2">
    <source>
        <dbReference type="EMBL" id="EKX72821.1"/>
    </source>
</evidence>
<reference evidence="2 3" key="1">
    <citation type="journal article" date="2012" name="BMC Genomics">
        <title>Comparative genomic analysis and phylogenetic position of Theileria equi.</title>
        <authorList>
            <person name="Kappmeyer L.S."/>
            <person name="Thiagarajan M."/>
            <person name="Herndon D.R."/>
            <person name="Ramsay J.D."/>
            <person name="Caler E."/>
            <person name="Djikeng A."/>
            <person name="Gillespie J.J."/>
            <person name="Lau A.O."/>
            <person name="Roalson E.H."/>
            <person name="Silva J.C."/>
            <person name="Silva M.G."/>
            <person name="Suarez C.E."/>
            <person name="Ueti M.W."/>
            <person name="Nene V.M."/>
            <person name="Mealey R.H."/>
            <person name="Knowles D.P."/>
            <person name="Brayton K.A."/>
        </authorList>
    </citation>
    <scope>NUCLEOTIDE SEQUENCE [LARGE SCALE GENOMIC DNA]</scope>
    <source>
        <strain evidence="2 3">WA</strain>
    </source>
</reference>
<organism evidence="2 3">
    <name type="scientific">Theileria equi strain WA</name>
    <dbReference type="NCBI Taxonomy" id="1537102"/>
    <lineage>
        <taxon>Eukaryota</taxon>
        <taxon>Sar</taxon>
        <taxon>Alveolata</taxon>
        <taxon>Apicomplexa</taxon>
        <taxon>Aconoidasida</taxon>
        <taxon>Piroplasmida</taxon>
        <taxon>Theileriidae</taxon>
        <taxon>Theileria</taxon>
    </lineage>
</organism>
<accession>L1LBW6</accession>
<dbReference type="Proteomes" id="UP000031512">
    <property type="component" value="Unassembled WGS sequence"/>
</dbReference>
<comment type="caution">
    <text evidence="2">The sequence shown here is derived from an EMBL/GenBank/DDBJ whole genome shotgun (WGS) entry which is preliminary data.</text>
</comment>
<name>L1LBW6_THEEQ</name>
<protein>
    <recommendedName>
        <fullName evidence="4">Signal peptide containing protein</fullName>
    </recommendedName>
</protein>
<sequence>MDLSLVVALVSVIAVCVDDNNQEPGAEQSPPLGPLASNFPLDISNVDSQYIGVSESIADCVVHRSLLPKEGVSVTSVGDSGETLMRMHTATFTGANLFIRKDYPSLLSIHTMDGDAAGETCLEKQRSGWRLITCTKFKSNLTKMENGEPAKLTTHCVDYFRMVDDEECVINGITLDLSGVNVAQIQVENDPQYGTLYTNYTPKNDSSFGIINDFGVRIWTETPKKTCKLVKKMVIGNSAFLTLHIDYGESFAFERFEKTGEEWKPIGGKEFSKKVKLMKKSLPKLEPPDAIELNIKCADMSKTIFKTVEYASTRQILCTPKDGGFFVKAMDGEKIIWIAEEDEKCTMTSLYRRKDEVVFVVDINKGGKIARKCFLGSIVSEKISWEGITEDDCDNRLDNMEKPAKSKSHRTAWSST</sequence>